<feature type="compositionally biased region" description="Basic residues" evidence="1">
    <location>
        <begin position="1"/>
        <end position="10"/>
    </location>
</feature>
<comment type="caution">
    <text evidence="2">The sequence shown here is derived from an EMBL/GenBank/DDBJ whole genome shotgun (WGS) entry which is preliminary data.</text>
</comment>
<dbReference type="RefSeq" id="WP_382353458.1">
    <property type="nucleotide sequence ID" value="NZ_JBHMBP010000004.1"/>
</dbReference>
<sequence>MSNNRNRNRSRTYTEQRSDAAGQPRQRIKIQFEGHTYSFPHPDDWSMDDLVLMAECEDSHFKAILLVKSLLGSQWEPFKTRNKNSGKKLGEFLNEVLEVIQEMNGGEDSPN</sequence>
<gene>
    <name evidence="2" type="ORF">ACFQS3_02660</name>
</gene>
<accession>A0ABW2D3R1</accession>
<keyword evidence="3" id="KW-1185">Reference proteome</keyword>
<name>A0ABW2D3R1_9ACTN</name>
<dbReference type="Proteomes" id="UP001596470">
    <property type="component" value="Unassembled WGS sequence"/>
</dbReference>
<protein>
    <submittedName>
        <fullName evidence="2">Uncharacterized protein</fullName>
    </submittedName>
</protein>
<dbReference type="EMBL" id="JBHSYS010000001">
    <property type="protein sequence ID" value="MFC6956089.1"/>
    <property type="molecule type" value="Genomic_DNA"/>
</dbReference>
<reference evidence="3" key="1">
    <citation type="journal article" date="2019" name="Int. J. Syst. Evol. Microbiol.">
        <title>The Global Catalogue of Microorganisms (GCM) 10K type strain sequencing project: providing services to taxonomists for standard genome sequencing and annotation.</title>
        <authorList>
            <consortium name="The Broad Institute Genomics Platform"/>
            <consortium name="The Broad Institute Genome Sequencing Center for Infectious Disease"/>
            <person name="Wu L."/>
            <person name="Ma J."/>
        </authorList>
    </citation>
    <scope>NUCLEOTIDE SEQUENCE [LARGE SCALE GENOMIC DNA]</scope>
    <source>
        <strain evidence="3">KACC 12634</strain>
    </source>
</reference>
<evidence type="ECO:0000256" key="1">
    <source>
        <dbReference type="SAM" id="MobiDB-lite"/>
    </source>
</evidence>
<evidence type="ECO:0000313" key="2">
    <source>
        <dbReference type="EMBL" id="MFC6956089.1"/>
    </source>
</evidence>
<proteinExistence type="predicted"/>
<organism evidence="2 3">
    <name type="scientific">Glycomyces mayteni</name>
    <dbReference type="NCBI Taxonomy" id="543887"/>
    <lineage>
        <taxon>Bacteria</taxon>
        <taxon>Bacillati</taxon>
        <taxon>Actinomycetota</taxon>
        <taxon>Actinomycetes</taxon>
        <taxon>Glycomycetales</taxon>
        <taxon>Glycomycetaceae</taxon>
        <taxon>Glycomyces</taxon>
    </lineage>
</organism>
<evidence type="ECO:0000313" key="3">
    <source>
        <dbReference type="Proteomes" id="UP001596470"/>
    </source>
</evidence>
<feature type="region of interest" description="Disordered" evidence="1">
    <location>
        <begin position="1"/>
        <end position="26"/>
    </location>
</feature>